<dbReference type="RefSeq" id="WP_182543054.1">
    <property type="nucleotide sequence ID" value="NZ_JACGWZ010000001.1"/>
</dbReference>
<feature type="domain" description="TadE-like" evidence="1">
    <location>
        <begin position="13"/>
        <end position="55"/>
    </location>
</feature>
<dbReference type="AlphaFoldDB" id="A0A839DYH1"/>
<protein>
    <submittedName>
        <fullName evidence="2">Flp pilus assembly protein TadG</fullName>
    </submittedName>
</protein>
<dbReference type="EMBL" id="JACGWZ010000001">
    <property type="protein sequence ID" value="MBA8823808.1"/>
    <property type="molecule type" value="Genomic_DNA"/>
</dbReference>
<organism evidence="2 3">
    <name type="scientific">Halosaccharopolyspora lacisalsi</name>
    <dbReference type="NCBI Taxonomy" id="1000566"/>
    <lineage>
        <taxon>Bacteria</taxon>
        <taxon>Bacillati</taxon>
        <taxon>Actinomycetota</taxon>
        <taxon>Actinomycetes</taxon>
        <taxon>Pseudonocardiales</taxon>
        <taxon>Pseudonocardiaceae</taxon>
        <taxon>Halosaccharopolyspora</taxon>
    </lineage>
</organism>
<reference evidence="2 3" key="1">
    <citation type="submission" date="2020-07" db="EMBL/GenBank/DDBJ databases">
        <title>Sequencing the genomes of 1000 actinobacteria strains.</title>
        <authorList>
            <person name="Klenk H.-P."/>
        </authorList>
    </citation>
    <scope>NUCLEOTIDE SEQUENCE [LARGE SCALE GENOMIC DNA]</scope>
    <source>
        <strain evidence="2 3">DSM 45975</strain>
    </source>
</reference>
<gene>
    <name evidence="2" type="ORF">FHX42_001137</name>
</gene>
<evidence type="ECO:0000313" key="2">
    <source>
        <dbReference type="EMBL" id="MBA8823808.1"/>
    </source>
</evidence>
<dbReference type="Pfam" id="PF07811">
    <property type="entry name" value="TadE"/>
    <property type="match status" value="1"/>
</dbReference>
<evidence type="ECO:0000259" key="1">
    <source>
        <dbReference type="Pfam" id="PF07811"/>
    </source>
</evidence>
<proteinExistence type="predicted"/>
<evidence type="ECO:0000313" key="3">
    <source>
        <dbReference type="Proteomes" id="UP000569329"/>
    </source>
</evidence>
<accession>A0A839DYH1</accession>
<dbReference type="Proteomes" id="UP000569329">
    <property type="component" value="Unassembled WGS sequence"/>
</dbReference>
<comment type="caution">
    <text evidence="2">The sequence shown here is derived from an EMBL/GenBank/DDBJ whole genome shotgun (WGS) entry which is preliminary data.</text>
</comment>
<name>A0A839DYH1_9PSEU</name>
<dbReference type="InterPro" id="IPR012495">
    <property type="entry name" value="TadE-like_dom"/>
</dbReference>
<keyword evidence="3" id="KW-1185">Reference proteome</keyword>
<sequence length="147" mass="15415">MRLLRRMVRDERGSSATELTLLAPALIALMLFVVLCGRIAEAQLHVDDAAHQAVRAATLARNSTHARAQARETATTALRQAGVTCQHLTVETHLDGFRPGSTATVSLACEVGLADLTALGVPGTTTATAEATSVIDQWRGIAGGSSR</sequence>